<accession>A0A2X2W9Z1</accession>
<evidence type="ECO:0000313" key="3">
    <source>
        <dbReference type="Proteomes" id="UP000251853"/>
    </source>
</evidence>
<dbReference type="RefSeq" id="WP_112481795.1">
    <property type="nucleotide sequence ID" value="NZ_JAIWZC010000001.1"/>
</dbReference>
<protein>
    <submittedName>
        <fullName evidence="2">Mg-dependent DNase</fullName>
    </submittedName>
</protein>
<dbReference type="GO" id="GO:0016788">
    <property type="term" value="F:hydrolase activity, acting on ester bonds"/>
    <property type="evidence" value="ECO:0007669"/>
    <property type="project" value="InterPro"/>
</dbReference>
<dbReference type="SUPFAM" id="SSF51556">
    <property type="entry name" value="Metallo-dependent hydrolases"/>
    <property type="match status" value="1"/>
</dbReference>
<organism evidence="2 3">
    <name type="scientific">Enterocloster clostridioformis</name>
    <dbReference type="NCBI Taxonomy" id="1531"/>
    <lineage>
        <taxon>Bacteria</taxon>
        <taxon>Bacillati</taxon>
        <taxon>Bacillota</taxon>
        <taxon>Clostridia</taxon>
        <taxon>Lachnospirales</taxon>
        <taxon>Lachnospiraceae</taxon>
        <taxon>Enterocloster</taxon>
    </lineage>
</organism>
<dbReference type="GO" id="GO:0046872">
    <property type="term" value="F:metal ion binding"/>
    <property type="evidence" value="ECO:0007669"/>
    <property type="project" value="UniProtKB-KW"/>
</dbReference>
<dbReference type="Pfam" id="PF01026">
    <property type="entry name" value="TatD_DNase"/>
    <property type="match status" value="1"/>
</dbReference>
<evidence type="ECO:0000313" key="2">
    <source>
        <dbReference type="EMBL" id="SQB10479.1"/>
    </source>
</evidence>
<dbReference type="PANTHER" id="PTHR46124:SF2">
    <property type="entry name" value="D-AMINOACYL-TRNA DEACYLASE"/>
    <property type="match status" value="1"/>
</dbReference>
<dbReference type="InterPro" id="IPR032466">
    <property type="entry name" value="Metal_Hydrolase"/>
</dbReference>
<dbReference type="Gene3D" id="3.20.20.140">
    <property type="entry name" value="Metal-dependent hydrolases"/>
    <property type="match status" value="1"/>
</dbReference>
<reference evidence="2 3" key="1">
    <citation type="submission" date="2018-06" db="EMBL/GenBank/DDBJ databases">
        <authorList>
            <consortium name="Pathogen Informatics"/>
            <person name="Doyle S."/>
        </authorList>
    </citation>
    <scope>NUCLEOTIDE SEQUENCE [LARGE SCALE GENOMIC DNA]</scope>
    <source>
        <strain evidence="2 3">NCTC11224</strain>
    </source>
</reference>
<feature type="binding site" evidence="1">
    <location>
        <position position="145"/>
    </location>
    <ligand>
        <name>a divalent metal cation</name>
        <dbReference type="ChEBI" id="CHEBI:60240"/>
        <label>2</label>
    </ligand>
</feature>
<dbReference type="AlphaFoldDB" id="A0A2X2W9Z1"/>
<keyword evidence="3" id="KW-1185">Reference proteome</keyword>
<feature type="binding site" evidence="1">
    <location>
        <position position="8"/>
    </location>
    <ligand>
        <name>a divalent metal cation</name>
        <dbReference type="ChEBI" id="CHEBI:60240"/>
        <label>1</label>
    </ligand>
</feature>
<feature type="binding site" evidence="1">
    <location>
        <position position="10"/>
    </location>
    <ligand>
        <name>a divalent metal cation</name>
        <dbReference type="ChEBI" id="CHEBI:60240"/>
        <label>1</label>
    </ligand>
</feature>
<evidence type="ECO:0000256" key="1">
    <source>
        <dbReference type="PIRSR" id="PIRSR005902-1"/>
    </source>
</evidence>
<feature type="binding site" evidence="1">
    <location>
        <position position="122"/>
    </location>
    <ligand>
        <name>a divalent metal cation</name>
        <dbReference type="ChEBI" id="CHEBI:60240"/>
        <label>2</label>
    </ligand>
</feature>
<dbReference type="PIRSF" id="PIRSF005902">
    <property type="entry name" value="DNase_TatD"/>
    <property type="match status" value="1"/>
</dbReference>
<gene>
    <name evidence="2" type="ORF">NCTC11224_01801</name>
</gene>
<dbReference type="PANTHER" id="PTHR46124">
    <property type="entry name" value="D-AMINOACYL-TRNA DEACYLASE"/>
    <property type="match status" value="1"/>
</dbReference>
<dbReference type="Proteomes" id="UP000251853">
    <property type="component" value="Unassembled WGS sequence"/>
</dbReference>
<feature type="binding site" evidence="1">
    <location>
        <position position="87"/>
    </location>
    <ligand>
        <name>a divalent metal cation</name>
        <dbReference type="ChEBI" id="CHEBI:60240"/>
        <label>1</label>
    </ligand>
</feature>
<sequence>MSKLIDMHFHLDFYSNHSQVFKQINKLEQHTLCVTNQPEIFETCIELYQPTNYVQFGIGFHPQNAGKVRFGKASFIRNLSTTKYVGEVGLDFSNEYLNYKNEQIEIFDFICKMSCDKIMSVHCRMAEQQIYEILKKNGNRKVIIHWYSGNEIWLEKFINLGAYFSVNFNQKEGLIPRSLLRNKLFQDMEEVIY</sequence>
<dbReference type="EMBL" id="UAVW01000004">
    <property type="protein sequence ID" value="SQB10479.1"/>
    <property type="molecule type" value="Genomic_DNA"/>
</dbReference>
<dbReference type="InterPro" id="IPR001130">
    <property type="entry name" value="TatD-like"/>
</dbReference>
<proteinExistence type="predicted"/>
<name>A0A2X2W9Z1_9FIRM</name>
<keyword evidence="1" id="KW-0479">Metal-binding</keyword>